<organism evidence="2 3">
    <name type="scientific">OM182 bacterium MED-G28</name>
    <dbReference type="NCBI Taxonomy" id="1986256"/>
    <lineage>
        <taxon>Bacteria</taxon>
        <taxon>Pseudomonadati</taxon>
        <taxon>Pseudomonadota</taxon>
        <taxon>Gammaproteobacteria</taxon>
        <taxon>OMG group</taxon>
        <taxon>OM182 clade</taxon>
    </lineage>
</organism>
<dbReference type="GO" id="GO:0005886">
    <property type="term" value="C:plasma membrane"/>
    <property type="evidence" value="ECO:0007669"/>
    <property type="project" value="TreeGrafter"/>
</dbReference>
<gene>
    <name evidence="2" type="ORF">CNF02_05135</name>
</gene>
<feature type="domain" description="Saccharopine dehydrogenase NADP binding" evidence="1">
    <location>
        <begin position="9"/>
        <end position="135"/>
    </location>
</feature>
<evidence type="ECO:0000313" key="3">
    <source>
        <dbReference type="Proteomes" id="UP000219329"/>
    </source>
</evidence>
<dbReference type="InterPro" id="IPR036291">
    <property type="entry name" value="NAD(P)-bd_dom_sf"/>
</dbReference>
<protein>
    <submittedName>
        <fullName evidence="2">Saccharopine dehydrogenase</fullName>
    </submittedName>
</protein>
<proteinExistence type="predicted"/>
<dbReference type="InterPro" id="IPR051276">
    <property type="entry name" value="Saccharopine_DH-like_oxidrdct"/>
</dbReference>
<dbReference type="PANTHER" id="PTHR12286:SF5">
    <property type="entry name" value="SACCHAROPINE DEHYDROGENASE-LIKE OXIDOREDUCTASE"/>
    <property type="match status" value="1"/>
</dbReference>
<comment type="caution">
    <text evidence="2">The sequence shown here is derived from an EMBL/GenBank/DDBJ whole genome shotgun (WGS) entry which is preliminary data.</text>
</comment>
<dbReference type="Pfam" id="PF03435">
    <property type="entry name" value="Sacchrp_dh_NADP"/>
    <property type="match status" value="1"/>
</dbReference>
<accession>A0A2A5WCU1</accession>
<evidence type="ECO:0000313" key="2">
    <source>
        <dbReference type="EMBL" id="PDH34181.1"/>
    </source>
</evidence>
<reference evidence="2 3" key="1">
    <citation type="submission" date="2017-08" db="EMBL/GenBank/DDBJ databases">
        <title>Fine stratification of microbial communities through a metagenomic profile of the photic zone.</title>
        <authorList>
            <person name="Haro-Moreno J.M."/>
            <person name="Lopez-Perez M."/>
            <person name="De La Torre J."/>
            <person name="Picazo A."/>
            <person name="Camacho A."/>
            <person name="Rodriguez-Valera F."/>
        </authorList>
    </citation>
    <scope>NUCLEOTIDE SEQUENCE [LARGE SCALE GENOMIC DNA]</scope>
    <source>
        <strain evidence="2">MED-G28</strain>
    </source>
</reference>
<dbReference type="GO" id="GO:0009247">
    <property type="term" value="P:glycolipid biosynthetic process"/>
    <property type="evidence" value="ECO:0007669"/>
    <property type="project" value="TreeGrafter"/>
</dbReference>
<sequence>MTNKKFDLVIFGATSFAGKIVCEYLIGEHLEPNLSWAMAARSESKLQAFRLELGEKASDIPLIIADSFDEPALIELCRQTHVVISTVGPFALYGDMLVKTCAENGTDYCDLTGETQWVRRMFLAYGDAAKSSGARLVNCCGFDSIPSDLGVKFLQQQAQLNFHNYCDKVRMRVKAVKGGASGGTIASAINIFKEAAANSDLRAELRDFYSLCPERHRNKAAQRNVHLEYDADFKSWVGPFIMAGVNTRVVLRSNALNETPYAEQFYYDEGTLTGDGVAGEKKAKRSARFSRVGPMLLGIPPIRAIITRFFLPKPGQGPSTEEQEAGFWDLRFMGTSVKGDKIWVKVTGDRDPGYGSSAKMLAQAGISLRRDVDKSDCEGGFWTPAAIFGDRFIERLQAYAGFTFKLESIEPASLAHIESSIE</sequence>
<dbReference type="EMBL" id="NTJZ01000004">
    <property type="protein sequence ID" value="PDH34181.1"/>
    <property type="molecule type" value="Genomic_DNA"/>
</dbReference>
<evidence type="ECO:0000259" key="1">
    <source>
        <dbReference type="Pfam" id="PF03435"/>
    </source>
</evidence>
<dbReference type="Proteomes" id="UP000219329">
    <property type="component" value="Unassembled WGS sequence"/>
</dbReference>
<dbReference type="PANTHER" id="PTHR12286">
    <property type="entry name" value="SACCHAROPINE DEHYDROGENASE-LIKE OXIDOREDUCTASE"/>
    <property type="match status" value="1"/>
</dbReference>
<dbReference type="AlphaFoldDB" id="A0A2A5WCU1"/>
<dbReference type="SUPFAM" id="SSF51735">
    <property type="entry name" value="NAD(P)-binding Rossmann-fold domains"/>
    <property type="match status" value="1"/>
</dbReference>
<dbReference type="InterPro" id="IPR005097">
    <property type="entry name" value="Sacchrp_dh_NADP-bd"/>
</dbReference>
<dbReference type="Gene3D" id="3.40.50.720">
    <property type="entry name" value="NAD(P)-binding Rossmann-like Domain"/>
    <property type="match status" value="1"/>
</dbReference>
<name>A0A2A5WCU1_9GAMM</name>